<name>A0A367III9_RHIST</name>
<dbReference type="Pfam" id="PF04499">
    <property type="entry name" value="SAPS"/>
    <property type="match status" value="1"/>
</dbReference>
<keyword evidence="4" id="KW-0677">Repeat</keyword>
<dbReference type="EMBL" id="PJQM01008036">
    <property type="protein sequence ID" value="RCH77490.1"/>
    <property type="molecule type" value="Genomic_DNA"/>
</dbReference>
<reference evidence="9 10" key="1">
    <citation type="journal article" date="2018" name="G3 (Bethesda)">
        <title>Phylogenetic and Phylogenomic Definition of Rhizopus Species.</title>
        <authorList>
            <person name="Gryganskyi A.P."/>
            <person name="Golan J."/>
            <person name="Dolatabadi S."/>
            <person name="Mondo S."/>
            <person name="Robb S."/>
            <person name="Idnurm A."/>
            <person name="Muszewska A."/>
            <person name="Steczkiewicz K."/>
            <person name="Masonjones S."/>
            <person name="Liao H.L."/>
            <person name="Gajdeczka M.T."/>
            <person name="Anike F."/>
            <person name="Vuek A."/>
            <person name="Anishchenko I.M."/>
            <person name="Voigt K."/>
            <person name="de Hoog G.S."/>
            <person name="Smith M.E."/>
            <person name="Heitman J."/>
            <person name="Vilgalys R."/>
            <person name="Stajich J.E."/>
        </authorList>
    </citation>
    <scope>NUCLEOTIDE SEQUENCE [LARGE SCALE GENOMIC DNA]</scope>
    <source>
        <strain evidence="9 10">LSU 92-RS-03</strain>
    </source>
</reference>
<accession>A0A367III9</accession>
<evidence type="ECO:0000313" key="9">
    <source>
        <dbReference type="EMBL" id="RCH77490.1"/>
    </source>
</evidence>
<dbReference type="OrthoDB" id="14911at2759"/>
<evidence type="ECO:0000313" key="10">
    <source>
        <dbReference type="Proteomes" id="UP000253551"/>
    </source>
</evidence>
<protein>
    <recommendedName>
        <fullName evidence="3">phospholipase D</fullName>
        <ecNumber evidence="3">3.1.4.4</ecNumber>
    </recommendedName>
</protein>
<comment type="similarity">
    <text evidence="2">Belongs to the SAPS family.</text>
</comment>
<comment type="catalytic activity">
    <reaction evidence="1">
        <text>a 1,2-diacyl-sn-glycero-3-phosphocholine + H2O = a 1,2-diacyl-sn-glycero-3-phosphate + choline + H(+)</text>
        <dbReference type="Rhea" id="RHEA:14445"/>
        <dbReference type="ChEBI" id="CHEBI:15354"/>
        <dbReference type="ChEBI" id="CHEBI:15377"/>
        <dbReference type="ChEBI" id="CHEBI:15378"/>
        <dbReference type="ChEBI" id="CHEBI:57643"/>
        <dbReference type="ChEBI" id="CHEBI:58608"/>
        <dbReference type="EC" id="3.1.4.4"/>
    </reaction>
</comment>
<evidence type="ECO:0000256" key="4">
    <source>
        <dbReference type="ARBA" id="ARBA00022737"/>
    </source>
</evidence>
<dbReference type="STRING" id="4846.A0A367III9"/>
<feature type="non-terminal residue" evidence="9">
    <location>
        <position position="255"/>
    </location>
</feature>
<dbReference type="InterPro" id="IPR015679">
    <property type="entry name" value="PLipase_D_fam"/>
</dbReference>
<comment type="caution">
    <text evidence="9">The sequence shown here is derived from an EMBL/GenBank/DDBJ whole genome shotgun (WGS) entry which is preliminary data.</text>
</comment>
<keyword evidence="10" id="KW-1185">Reference proteome</keyword>
<dbReference type="PROSITE" id="PS50035">
    <property type="entry name" value="PLD"/>
    <property type="match status" value="1"/>
</dbReference>
<evidence type="ECO:0000256" key="5">
    <source>
        <dbReference type="ARBA" id="ARBA00022801"/>
    </source>
</evidence>
<evidence type="ECO:0000256" key="3">
    <source>
        <dbReference type="ARBA" id="ARBA00012027"/>
    </source>
</evidence>
<dbReference type="AlphaFoldDB" id="A0A367III9"/>
<dbReference type="Pfam" id="PF00614">
    <property type="entry name" value="PLDc"/>
    <property type="match status" value="1"/>
</dbReference>
<dbReference type="InterPro" id="IPR001736">
    <property type="entry name" value="PLipase_D/transphosphatidylase"/>
</dbReference>
<dbReference type="GO" id="GO:0009395">
    <property type="term" value="P:phospholipid catabolic process"/>
    <property type="evidence" value="ECO:0007669"/>
    <property type="project" value="TreeGrafter"/>
</dbReference>
<dbReference type="Proteomes" id="UP000253551">
    <property type="component" value="Unassembled WGS sequence"/>
</dbReference>
<evidence type="ECO:0000259" key="8">
    <source>
        <dbReference type="PROSITE" id="PS50035"/>
    </source>
</evidence>
<dbReference type="EC" id="3.1.4.4" evidence="3"/>
<feature type="non-terminal residue" evidence="9">
    <location>
        <position position="1"/>
    </location>
</feature>
<proteinExistence type="inferred from homology"/>
<evidence type="ECO:0000256" key="6">
    <source>
        <dbReference type="ARBA" id="ARBA00022963"/>
    </source>
</evidence>
<evidence type="ECO:0000256" key="7">
    <source>
        <dbReference type="ARBA" id="ARBA00023098"/>
    </source>
</evidence>
<organism evidence="9 10">
    <name type="scientific">Rhizopus stolonifer</name>
    <name type="common">Rhizopus nigricans</name>
    <dbReference type="NCBI Taxonomy" id="4846"/>
    <lineage>
        <taxon>Eukaryota</taxon>
        <taxon>Fungi</taxon>
        <taxon>Fungi incertae sedis</taxon>
        <taxon>Mucoromycota</taxon>
        <taxon>Mucoromycotina</taxon>
        <taxon>Mucoromycetes</taxon>
        <taxon>Mucorales</taxon>
        <taxon>Mucorineae</taxon>
        <taxon>Rhizopodaceae</taxon>
        <taxon>Rhizopus</taxon>
    </lineage>
</organism>
<dbReference type="SMART" id="SM00155">
    <property type="entry name" value="PLDc"/>
    <property type="match status" value="1"/>
</dbReference>
<keyword evidence="5" id="KW-0378">Hydrolase</keyword>
<dbReference type="InterPro" id="IPR007587">
    <property type="entry name" value="SAPS"/>
</dbReference>
<dbReference type="PANTHER" id="PTHR18896:SF76">
    <property type="entry name" value="PHOSPHOLIPASE"/>
    <property type="match status" value="1"/>
</dbReference>
<dbReference type="GO" id="GO:0004630">
    <property type="term" value="F:phospholipase D activity"/>
    <property type="evidence" value="ECO:0007669"/>
    <property type="project" value="UniProtKB-EC"/>
</dbReference>
<keyword evidence="6" id="KW-0442">Lipid degradation</keyword>
<feature type="domain" description="PLD phosphodiesterase" evidence="8">
    <location>
        <begin position="74"/>
        <end position="101"/>
    </location>
</feature>
<sequence length="255" mass="28871">YLRRPPEENPDFRLDRLLKRKAVEGVKIYIVVYKEMSLALTIDSVHTKQWLQNLHPNIIVQRHPDHSLSNDTVLFWSHHEKIVVVDNRLAFVGGLDLCFGKEAMQKLTKFMLDSGPNATSTLVNGVSIIIDIIRHNNADLETDPAVTGLYGYSSTMRPTPVSLADMLTVMSEHVPDFTQLLLKPRSTNGPMRTPLGEIEPLGFERLKICELFAELLHCSNMSNLNEFNEESSDQLSVGDYLKSQFVKHNAMPICI</sequence>
<dbReference type="PANTHER" id="PTHR18896">
    <property type="entry name" value="PHOSPHOLIPASE D"/>
    <property type="match status" value="1"/>
</dbReference>
<keyword evidence="7" id="KW-0443">Lipid metabolism</keyword>
<gene>
    <name evidence="9" type="ORF">CU098_001960</name>
</gene>
<dbReference type="Gene3D" id="3.30.870.10">
    <property type="entry name" value="Endonuclease Chain A"/>
    <property type="match status" value="1"/>
</dbReference>
<evidence type="ECO:0000256" key="1">
    <source>
        <dbReference type="ARBA" id="ARBA00000798"/>
    </source>
</evidence>
<evidence type="ECO:0000256" key="2">
    <source>
        <dbReference type="ARBA" id="ARBA00006180"/>
    </source>
</evidence>
<dbReference type="SUPFAM" id="SSF56024">
    <property type="entry name" value="Phospholipase D/nuclease"/>
    <property type="match status" value="1"/>
</dbReference>
<dbReference type="GO" id="GO:0019903">
    <property type="term" value="F:protein phosphatase binding"/>
    <property type="evidence" value="ECO:0007669"/>
    <property type="project" value="InterPro"/>
</dbReference>